<comment type="caution">
    <text evidence="6">The sequence shown here is derived from an EMBL/GenBank/DDBJ whole genome shotgun (WGS) entry which is preliminary data.</text>
</comment>
<dbReference type="SMART" id="SM00382">
    <property type="entry name" value="AAA"/>
    <property type="match status" value="1"/>
</dbReference>
<dbReference type="CDD" id="cd03255">
    <property type="entry name" value="ABC_MJ0796_LolCDE_FtsE"/>
    <property type="match status" value="1"/>
</dbReference>
<feature type="domain" description="ABC transporter" evidence="5">
    <location>
        <begin position="2"/>
        <end position="209"/>
    </location>
</feature>
<dbReference type="SUPFAM" id="SSF52540">
    <property type="entry name" value="P-loop containing nucleoside triphosphate hydrolases"/>
    <property type="match status" value="1"/>
</dbReference>
<dbReference type="InterPro" id="IPR027417">
    <property type="entry name" value="P-loop_NTPase"/>
</dbReference>
<dbReference type="PROSITE" id="PS50893">
    <property type="entry name" value="ABC_TRANSPORTER_2"/>
    <property type="match status" value="1"/>
</dbReference>
<evidence type="ECO:0000256" key="4">
    <source>
        <dbReference type="ARBA" id="ARBA00022840"/>
    </source>
</evidence>
<accession>A0A9X5CCC9</accession>
<evidence type="ECO:0000256" key="1">
    <source>
        <dbReference type="ARBA" id="ARBA00005417"/>
    </source>
</evidence>
<dbReference type="GO" id="GO:0005524">
    <property type="term" value="F:ATP binding"/>
    <property type="evidence" value="ECO:0007669"/>
    <property type="project" value="UniProtKB-KW"/>
</dbReference>
<dbReference type="PANTHER" id="PTHR42798:SF2">
    <property type="entry name" value="ABC TRANSPORTER ATP-BINDING PROTEIN MG467-RELATED"/>
    <property type="match status" value="1"/>
</dbReference>
<dbReference type="Pfam" id="PF00005">
    <property type="entry name" value="ABC_tran"/>
    <property type="match status" value="1"/>
</dbReference>
<keyword evidence="3" id="KW-0547">Nucleotide-binding</keyword>
<evidence type="ECO:0000259" key="5">
    <source>
        <dbReference type="PROSITE" id="PS50893"/>
    </source>
</evidence>
<evidence type="ECO:0000313" key="6">
    <source>
        <dbReference type="EMBL" id="NDO72074.1"/>
    </source>
</evidence>
<name>A0A9X5CCC9_9FIRM</name>
<dbReference type="EMBL" id="VIRB01000151">
    <property type="protein sequence ID" value="NDO72074.1"/>
    <property type="molecule type" value="Genomic_DNA"/>
</dbReference>
<dbReference type="InterPro" id="IPR017871">
    <property type="entry name" value="ABC_transporter-like_CS"/>
</dbReference>
<dbReference type="GO" id="GO:0016887">
    <property type="term" value="F:ATP hydrolysis activity"/>
    <property type="evidence" value="ECO:0007669"/>
    <property type="project" value="InterPro"/>
</dbReference>
<comment type="similarity">
    <text evidence="1">Belongs to the ABC transporter superfamily.</text>
</comment>
<keyword evidence="2" id="KW-0813">Transport</keyword>
<dbReference type="AlphaFoldDB" id="A0A9X5CCC9"/>
<evidence type="ECO:0000313" key="7">
    <source>
        <dbReference type="Proteomes" id="UP000474104"/>
    </source>
</evidence>
<keyword evidence="4 6" id="KW-0067">ATP-binding</keyword>
<sequence>MVQLLNIDKRFDQKSVLSNVSLSVSKNEFVCITGESGVGKTTLLNIIGLLEKPDSGEIIIEGKNHFTKKDILKLRRYFFGYVFQDYLLLSEKTVVENISISKYENKKENKHDFAEVMKKVGLDSNYLNKKVYYLSGGEQQKVAIARMMLKQYELVLADEPTGNLDYKNKMDVIDIFRDLKKIGKTIICVTHDKEVAASADRIIRYWEEK</sequence>
<organism evidence="6 7">
    <name type="scientific">Schaedlerella arabinosiphila</name>
    <dbReference type="NCBI Taxonomy" id="2044587"/>
    <lineage>
        <taxon>Bacteria</taxon>
        <taxon>Bacillati</taxon>
        <taxon>Bacillota</taxon>
        <taxon>Clostridia</taxon>
        <taxon>Lachnospirales</taxon>
        <taxon>Lachnospiraceae</taxon>
        <taxon>Schaedlerella</taxon>
    </lineage>
</organism>
<evidence type="ECO:0000256" key="2">
    <source>
        <dbReference type="ARBA" id="ARBA00022448"/>
    </source>
</evidence>
<proteinExistence type="inferred from homology"/>
<reference evidence="6 7" key="1">
    <citation type="submission" date="2019-07" db="EMBL/GenBank/DDBJ databases">
        <title>Draft genome sequences of 15 bacterial species constituting the stable defined intestinal microbiota of the GM15 gnotobiotic mouse model.</title>
        <authorList>
            <person name="Elie C."/>
            <person name="Mathieu A."/>
            <person name="Saliou A."/>
            <person name="Darnaud M."/>
            <person name="Leulier F."/>
            <person name="Tamellini A."/>
        </authorList>
    </citation>
    <scope>NUCLEOTIDE SEQUENCE [LARGE SCALE GENOMIC DNA]</scope>
    <source>
        <strain evidence="7">ASF 502</strain>
    </source>
</reference>
<evidence type="ECO:0000256" key="3">
    <source>
        <dbReference type="ARBA" id="ARBA00022741"/>
    </source>
</evidence>
<dbReference type="Gene3D" id="3.40.50.300">
    <property type="entry name" value="P-loop containing nucleotide triphosphate hydrolases"/>
    <property type="match status" value="1"/>
</dbReference>
<dbReference type="InterPro" id="IPR003439">
    <property type="entry name" value="ABC_transporter-like_ATP-bd"/>
</dbReference>
<gene>
    <name evidence="6" type="ORF">FMM80_26910</name>
</gene>
<dbReference type="PANTHER" id="PTHR42798">
    <property type="entry name" value="LIPOPROTEIN-RELEASING SYSTEM ATP-BINDING PROTEIN LOLD"/>
    <property type="match status" value="1"/>
</dbReference>
<protein>
    <submittedName>
        <fullName evidence="6">ABC transporter ATP-binding protein</fullName>
    </submittedName>
</protein>
<dbReference type="Proteomes" id="UP000474104">
    <property type="component" value="Unassembled WGS sequence"/>
</dbReference>
<dbReference type="InterPro" id="IPR017911">
    <property type="entry name" value="MacB-like_ATP-bd"/>
</dbReference>
<dbReference type="PROSITE" id="PS00211">
    <property type="entry name" value="ABC_TRANSPORTER_1"/>
    <property type="match status" value="1"/>
</dbReference>
<dbReference type="RefSeq" id="WP_162206053.1">
    <property type="nucleotide sequence ID" value="NZ_VIRB01000151.1"/>
</dbReference>
<dbReference type="InterPro" id="IPR003593">
    <property type="entry name" value="AAA+_ATPase"/>
</dbReference>